<protein>
    <submittedName>
        <fullName evidence="2">O-succinylbenzoic acid--CoA ligase</fullName>
    </submittedName>
</protein>
<dbReference type="Pfam" id="PF00501">
    <property type="entry name" value="AMP-binding"/>
    <property type="match status" value="1"/>
</dbReference>
<evidence type="ECO:0000313" key="3">
    <source>
        <dbReference type="Proteomes" id="UP000030111"/>
    </source>
</evidence>
<dbReference type="Gene3D" id="3.30.300.30">
    <property type="match status" value="1"/>
</dbReference>
<evidence type="ECO:0000313" key="2">
    <source>
        <dbReference type="EMBL" id="KGO93580.1"/>
    </source>
</evidence>
<organism evidence="2 3">
    <name type="scientific">Flavobacterium subsaxonicum WB 4.1-42 = DSM 21790</name>
    <dbReference type="NCBI Taxonomy" id="1121898"/>
    <lineage>
        <taxon>Bacteria</taxon>
        <taxon>Pseudomonadati</taxon>
        <taxon>Bacteroidota</taxon>
        <taxon>Flavobacteriia</taxon>
        <taxon>Flavobacteriales</taxon>
        <taxon>Flavobacteriaceae</taxon>
        <taxon>Flavobacterium</taxon>
    </lineage>
</organism>
<dbReference type="InterPro" id="IPR042099">
    <property type="entry name" value="ANL_N_sf"/>
</dbReference>
<proteinExistence type="predicted"/>
<sequence length="351" mass="38977">MNNTITPNFVHPKCKLNGFHFTAEDLGRVAYSFIKEGAPYEKAIGDFILDWFDANHFIEMRTSGTTGTPKVIRVAKQAMVNSALATGEFFEAGPSTKALHCLPSQFVAGKMMLVRTFILGWHTDLVEPSSNPLERNNTVYDFCAMVPLQAQHSLEKLNNIKKLILGGAKVSSALSKQLKTLDTKVYETYGMTETVSHIAAKRIAEPAFTVLPNVDISTDDRNCLVINPYKLTDETLITNDVVDIIDDTHFVWLGRYDNVINSGGVKLFPEQIEEKLSHHIQQRFFVAGVPDATLGEKLVLVIEGKPYTLNDTVFSNLGKFEKPKDVLFTDTFLETGSGKIQRAAILKGLGF</sequence>
<dbReference type="PANTHER" id="PTHR43201:SF32">
    <property type="entry name" value="2-SUCCINYLBENZOATE--COA LIGASE, CHLOROPLASTIC_PEROXISOMAL"/>
    <property type="match status" value="1"/>
</dbReference>
<dbReference type="InterPro" id="IPR045851">
    <property type="entry name" value="AMP-bd_C_sf"/>
</dbReference>
<dbReference type="OrthoDB" id="8870348at2"/>
<dbReference type="EMBL" id="JRLY01000004">
    <property type="protein sequence ID" value="KGO93580.1"/>
    <property type="molecule type" value="Genomic_DNA"/>
</dbReference>
<comment type="caution">
    <text evidence="2">The sequence shown here is derived from an EMBL/GenBank/DDBJ whole genome shotgun (WGS) entry which is preliminary data.</text>
</comment>
<evidence type="ECO:0000259" key="1">
    <source>
        <dbReference type="Pfam" id="PF00501"/>
    </source>
</evidence>
<dbReference type="AlphaFoldDB" id="A0A0A2MZD7"/>
<reference evidence="2 3" key="1">
    <citation type="submission" date="2013-09" db="EMBL/GenBank/DDBJ databases">
        <authorList>
            <person name="Zeng Z."/>
            <person name="Chen C."/>
        </authorList>
    </citation>
    <scope>NUCLEOTIDE SEQUENCE [LARGE SCALE GENOMIC DNA]</scope>
    <source>
        <strain evidence="2 3">WB 4.1-42</strain>
    </source>
</reference>
<dbReference type="eggNOG" id="COG0318">
    <property type="taxonomic scope" value="Bacteria"/>
</dbReference>
<dbReference type="GO" id="GO:0006631">
    <property type="term" value="P:fatty acid metabolic process"/>
    <property type="evidence" value="ECO:0007669"/>
    <property type="project" value="TreeGrafter"/>
</dbReference>
<accession>A0A0A2MZD7</accession>
<dbReference type="Proteomes" id="UP000030111">
    <property type="component" value="Unassembled WGS sequence"/>
</dbReference>
<dbReference type="RefSeq" id="WP_035738937.1">
    <property type="nucleotide sequence ID" value="NZ_JRLY01000004.1"/>
</dbReference>
<dbReference type="GO" id="GO:0031956">
    <property type="term" value="F:medium-chain fatty acid-CoA ligase activity"/>
    <property type="evidence" value="ECO:0007669"/>
    <property type="project" value="TreeGrafter"/>
</dbReference>
<keyword evidence="2" id="KW-0436">Ligase</keyword>
<dbReference type="InterPro" id="IPR000873">
    <property type="entry name" value="AMP-dep_synth/lig_dom"/>
</dbReference>
<dbReference type="STRING" id="1121898.GCA_000422725_00384"/>
<dbReference type="PANTHER" id="PTHR43201">
    <property type="entry name" value="ACYL-COA SYNTHETASE"/>
    <property type="match status" value="1"/>
</dbReference>
<dbReference type="Gene3D" id="3.40.50.12780">
    <property type="entry name" value="N-terminal domain of ligase-like"/>
    <property type="match status" value="1"/>
</dbReference>
<dbReference type="SUPFAM" id="SSF56801">
    <property type="entry name" value="Acetyl-CoA synthetase-like"/>
    <property type="match status" value="1"/>
</dbReference>
<feature type="domain" description="AMP-dependent synthetase/ligase" evidence="1">
    <location>
        <begin position="62"/>
        <end position="201"/>
    </location>
</feature>
<gene>
    <name evidence="2" type="ORF">Q766_06320</name>
</gene>
<keyword evidence="3" id="KW-1185">Reference proteome</keyword>
<name>A0A0A2MZD7_9FLAO</name>